<evidence type="ECO:0000313" key="1">
    <source>
        <dbReference type="EMBL" id="MCE5173092.1"/>
    </source>
</evidence>
<dbReference type="Pfam" id="PF04463">
    <property type="entry name" value="2-thiour_desulf"/>
    <property type="match status" value="1"/>
</dbReference>
<keyword evidence="2" id="KW-1185">Reference proteome</keyword>
<gene>
    <name evidence="1" type="ORF">LQV63_27900</name>
</gene>
<protein>
    <submittedName>
        <fullName evidence="1">DUF523 domain-containing protein</fullName>
    </submittedName>
</protein>
<dbReference type="RefSeq" id="WP_233699101.1">
    <property type="nucleotide sequence ID" value="NZ_JAJNBZ010000040.1"/>
</dbReference>
<dbReference type="PANTHER" id="PTHR30087:SF1">
    <property type="entry name" value="HYPOTHETICAL CYTOSOLIC PROTEIN"/>
    <property type="match status" value="1"/>
</dbReference>
<comment type="caution">
    <text evidence="1">The sequence shown here is derived from an EMBL/GenBank/DDBJ whole genome shotgun (WGS) entry which is preliminary data.</text>
</comment>
<proteinExistence type="predicted"/>
<dbReference type="Proteomes" id="UP001199916">
    <property type="component" value="Unassembled WGS sequence"/>
</dbReference>
<name>A0ABS8YS31_9BACL</name>
<organism evidence="1 2">
    <name type="scientific">Paenibacillus profundus</name>
    <dbReference type="NCBI Taxonomy" id="1173085"/>
    <lineage>
        <taxon>Bacteria</taxon>
        <taxon>Bacillati</taxon>
        <taxon>Bacillota</taxon>
        <taxon>Bacilli</taxon>
        <taxon>Bacillales</taxon>
        <taxon>Paenibacillaceae</taxon>
        <taxon>Paenibacillus</taxon>
    </lineage>
</organism>
<sequence length="156" mass="17165">MIIVSSCLAGIECRYNGTHSLRKEIQQLVERNKAVIVCPELLGGFATPREPAEIVGDTGEDVLNGKSKIIERSGSDVTELYLKGAYKTLEMATDLKADMIVLKEYSPSCGSRMVHDGSFSNQRIPGEGVTAALLRRHGFTVLSETEFEEMLQNKDL</sequence>
<evidence type="ECO:0000313" key="2">
    <source>
        <dbReference type="Proteomes" id="UP001199916"/>
    </source>
</evidence>
<accession>A0ABS8YS31</accession>
<dbReference type="EMBL" id="JAJNBZ010000040">
    <property type="protein sequence ID" value="MCE5173092.1"/>
    <property type="molecule type" value="Genomic_DNA"/>
</dbReference>
<reference evidence="1 2" key="1">
    <citation type="submission" date="2021-11" db="EMBL/GenBank/DDBJ databases">
        <title>Draft genome sequence of Paenibacillus profundus YoMME, a new Gram-positive bacteria with exoelectrogenic properties.</title>
        <authorList>
            <person name="Hubenova Y."/>
            <person name="Hubenova E."/>
            <person name="Manasiev Y."/>
            <person name="Peykov S."/>
            <person name="Mitov M."/>
        </authorList>
    </citation>
    <scope>NUCLEOTIDE SEQUENCE [LARGE SCALE GENOMIC DNA]</scope>
    <source>
        <strain evidence="1 2">YoMME</strain>
    </source>
</reference>
<dbReference type="PANTHER" id="PTHR30087">
    <property type="entry name" value="INNER MEMBRANE PROTEIN"/>
    <property type="match status" value="1"/>
</dbReference>
<dbReference type="InterPro" id="IPR007553">
    <property type="entry name" value="2-thiour_desulf"/>
</dbReference>